<feature type="compositionally biased region" description="Basic residues" evidence="1">
    <location>
        <begin position="88"/>
        <end position="111"/>
    </location>
</feature>
<name>A0A6C0HAD7_9ZZZZ</name>
<sequence>MPKSRKFRKNSIDFKYGFEPGQIEKSLMKANRDVPFTEFAKFLPKPKTMIYYYQKNHGKNREPSIVIFNQKIQGRSKKMGGMKGSTLGKHKKTMKRRVNKSHRNRSNKYKKGMMGGNPPKKPVKGPNLNPVIVQGPGTNLGLVLAQEQTDSQIRQQTGQRNLSDQYPN</sequence>
<reference evidence="2" key="1">
    <citation type="journal article" date="2020" name="Nature">
        <title>Giant virus diversity and host interactions through global metagenomics.</title>
        <authorList>
            <person name="Schulz F."/>
            <person name="Roux S."/>
            <person name="Paez-Espino D."/>
            <person name="Jungbluth S."/>
            <person name="Walsh D.A."/>
            <person name="Denef V.J."/>
            <person name="McMahon K.D."/>
            <person name="Konstantinidis K.T."/>
            <person name="Eloe-Fadrosh E.A."/>
            <person name="Kyrpides N.C."/>
            <person name="Woyke T."/>
        </authorList>
    </citation>
    <scope>NUCLEOTIDE SEQUENCE</scope>
    <source>
        <strain evidence="2">GVMAG-M-3300023179-86</strain>
    </source>
</reference>
<evidence type="ECO:0000313" key="2">
    <source>
        <dbReference type="EMBL" id="QHT77469.1"/>
    </source>
</evidence>
<evidence type="ECO:0000256" key="1">
    <source>
        <dbReference type="SAM" id="MobiDB-lite"/>
    </source>
</evidence>
<protein>
    <submittedName>
        <fullName evidence="2">Uncharacterized protein</fullName>
    </submittedName>
</protein>
<dbReference type="AlphaFoldDB" id="A0A6C0HAD7"/>
<feature type="region of interest" description="Disordered" evidence="1">
    <location>
        <begin position="73"/>
        <end position="168"/>
    </location>
</feature>
<proteinExistence type="predicted"/>
<dbReference type="EMBL" id="MN739917">
    <property type="protein sequence ID" value="QHT77469.1"/>
    <property type="molecule type" value="Genomic_DNA"/>
</dbReference>
<feature type="compositionally biased region" description="Polar residues" evidence="1">
    <location>
        <begin position="146"/>
        <end position="168"/>
    </location>
</feature>
<accession>A0A6C0HAD7</accession>
<organism evidence="2">
    <name type="scientific">viral metagenome</name>
    <dbReference type="NCBI Taxonomy" id="1070528"/>
    <lineage>
        <taxon>unclassified sequences</taxon>
        <taxon>metagenomes</taxon>
        <taxon>organismal metagenomes</taxon>
    </lineage>
</organism>